<name>A0A370QKC5_9FLAO</name>
<keyword evidence="3" id="KW-1185">Reference proteome</keyword>
<dbReference type="Gene3D" id="3.40.630.30">
    <property type="match status" value="1"/>
</dbReference>
<evidence type="ECO:0000313" key="2">
    <source>
        <dbReference type="EMBL" id="RDK88781.1"/>
    </source>
</evidence>
<keyword evidence="2" id="KW-0808">Transferase</keyword>
<dbReference type="RefSeq" id="WP_115122455.1">
    <property type="nucleotide sequence ID" value="NZ_QRAO01000001.1"/>
</dbReference>
<dbReference type="Proteomes" id="UP000255317">
    <property type="component" value="Unassembled WGS sequence"/>
</dbReference>
<feature type="domain" description="N-acetyltransferase" evidence="1">
    <location>
        <begin position="14"/>
        <end position="184"/>
    </location>
</feature>
<dbReference type="Pfam" id="PF00583">
    <property type="entry name" value="Acetyltransf_1"/>
    <property type="match status" value="1"/>
</dbReference>
<dbReference type="InterPro" id="IPR016181">
    <property type="entry name" value="Acyl_CoA_acyltransferase"/>
</dbReference>
<protein>
    <submittedName>
        <fullName evidence="2">Acetyltransferase (GNAT) family protein</fullName>
    </submittedName>
</protein>
<organism evidence="2 3">
    <name type="scientific">Marinirhabdus gelatinilytica</name>
    <dbReference type="NCBI Taxonomy" id="1703343"/>
    <lineage>
        <taxon>Bacteria</taxon>
        <taxon>Pseudomonadati</taxon>
        <taxon>Bacteroidota</taxon>
        <taxon>Flavobacteriia</taxon>
        <taxon>Flavobacteriales</taxon>
        <taxon>Flavobacteriaceae</taxon>
    </lineage>
</organism>
<reference evidence="2 3" key="1">
    <citation type="submission" date="2018-07" db="EMBL/GenBank/DDBJ databases">
        <title>Genomic Encyclopedia of Type Strains, Phase IV (KMG-IV): sequencing the most valuable type-strain genomes for metagenomic binning, comparative biology and taxonomic classification.</title>
        <authorList>
            <person name="Goeker M."/>
        </authorList>
    </citation>
    <scope>NUCLEOTIDE SEQUENCE [LARGE SCALE GENOMIC DNA]</scope>
    <source>
        <strain evidence="2 3">DSM 101478</strain>
    </source>
</reference>
<dbReference type="SUPFAM" id="SSF55729">
    <property type="entry name" value="Acyl-CoA N-acyltransferases (Nat)"/>
    <property type="match status" value="1"/>
</dbReference>
<dbReference type="InterPro" id="IPR000182">
    <property type="entry name" value="GNAT_dom"/>
</dbReference>
<evidence type="ECO:0000259" key="1">
    <source>
        <dbReference type="PROSITE" id="PS51186"/>
    </source>
</evidence>
<proteinExistence type="predicted"/>
<dbReference type="OrthoDB" id="5109343at2"/>
<comment type="caution">
    <text evidence="2">The sequence shown here is derived from an EMBL/GenBank/DDBJ whole genome shotgun (WGS) entry which is preliminary data.</text>
</comment>
<dbReference type="PROSITE" id="PS51186">
    <property type="entry name" value="GNAT"/>
    <property type="match status" value="1"/>
</dbReference>
<gene>
    <name evidence="2" type="ORF">C8D94_101658</name>
</gene>
<dbReference type="EMBL" id="QRAO01000001">
    <property type="protein sequence ID" value="RDK88781.1"/>
    <property type="molecule type" value="Genomic_DNA"/>
</dbReference>
<dbReference type="GO" id="GO:0016747">
    <property type="term" value="F:acyltransferase activity, transferring groups other than amino-acyl groups"/>
    <property type="evidence" value="ECO:0007669"/>
    <property type="project" value="InterPro"/>
</dbReference>
<accession>A0A370QKC5</accession>
<sequence length="184" mass="21115">MIRYTLSSTEEELRQILLLQQCNLPQSLSAMEATLEGFVTVHHNLEILKSMHDLCPHILAKEGAKVVGYALSMHAKFGTSIEVLKPMFKQISTHHANAPEAMRSITHNFIVMGQICIDKDYRKKGIFRKLYNTMRAHYIPPFSAIITEVDTNNERSLQAHYAVGFKELKQYRAHGQDWVLLYVN</sequence>
<evidence type="ECO:0000313" key="3">
    <source>
        <dbReference type="Proteomes" id="UP000255317"/>
    </source>
</evidence>
<dbReference type="AlphaFoldDB" id="A0A370QKC5"/>